<gene>
    <name evidence="1" type="ORF">B4U37_10635</name>
    <name evidence="2" type="ORF">FZC74_15030</name>
</gene>
<sequence length="75" mass="7838">MGCFINKVVIKNVNGGVVNFGNIFKACPIAEETGVTGSGSGNLGQCIKTFTKISVVNICGKKNVQINDEIGEGFD</sequence>
<accession>A0A1Y0CMD3</accession>
<evidence type="ECO:0000313" key="4">
    <source>
        <dbReference type="Proteomes" id="UP000323393"/>
    </source>
</evidence>
<evidence type="ECO:0000313" key="3">
    <source>
        <dbReference type="Proteomes" id="UP000195573"/>
    </source>
</evidence>
<dbReference type="EMBL" id="VTEU01000006">
    <property type="protein sequence ID" value="TYS57740.1"/>
    <property type="molecule type" value="Genomic_DNA"/>
</dbReference>
<reference evidence="1 3" key="1">
    <citation type="submission" date="2017-04" db="EMBL/GenBank/DDBJ databases">
        <title>Complete Genome Sequence of the Bacillus horikoshii 20a strain from Cuatro Cienegas, Coahuila, Mexico.</title>
        <authorList>
            <person name="Zarza E."/>
            <person name="Alcaraz L.D."/>
            <person name="Aguilar-Salinas B."/>
            <person name="Islas A."/>
            <person name="Olmedo-Alvarez G."/>
        </authorList>
    </citation>
    <scope>NUCLEOTIDE SEQUENCE [LARGE SCALE GENOMIC DNA]</scope>
    <source>
        <strain evidence="1 3">20a</strain>
    </source>
</reference>
<dbReference type="Pfam" id="PF10676">
    <property type="entry name" value="gerPA"/>
    <property type="match status" value="1"/>
</dbReference>
<dbReference type="Proteomes" id="UP000195573">
    <property type="component" value="Chromosome"/>
</dbReference>
<reference evidence="2 4" key="2">
    <citation type="submission" date="2019-08" db="EMBL/GenBank/DDBJ databases">
        <title>Bacillus genomes from the desert of Cuatro Cienegas, Coahuila.</title>
        <authorList>
            <person name="Olmedo-Alvarez G."/>
        </authorList>
    </citation>
    <scope>NUCLEOTIDE SEQUENCE [LARGE SCALE GENOMIC DNA]</scope>
    <source>
        <strain evidence="2 4">CH88_3T</strain>
    </source>
</reference>
<dbReference type="Proteomes" id="UP000323393">
    <property type="component" value="Unassembled WGS sequence"/>
</dbReference>
<protein>
    <submittedName>
        <fullName evidence="2">Spore germination protein</fullName>
    </submittedName>
</protein>
<dbReference type="GeneID" id="96738876"/>
<organism evidence="2 4">
    <name type="scientific">Sutcliffiella horikoshii</name>
    <dbReference type="NCBI Taxonomy" id="79883"/>
    <lineage>
        <taxon>Bacteria</taxon>
        <taxon>Bacillati</taxon>
        <taxon>Bacillota</taxon>
        <taxon>Bacilli</taxon>
        <taxon>Bacillales</taxon>
        <taxon>Bacillaceae</taxon>
        <taxon>Sutcliffiella</taxon>
    </lineage>
</organism>
<dbReference type="AlphaFoldDB" id="A0A1Y0CMD3"/>
<evidence type="ECO:0000313" key="2">
    <source>
        <dbReference type="EMBL" id="TYS57740.1"/>
    </source>
</evidence>
<evidence type="ECO:0000313" key="1">
    <source>
        <dbReference type="EMBL" id="ART76470.1"/>
    </source>
</evidence>
<keyword evidence="3" id="KW-1185">Reference proteome</keyword>
<dbReference type="RefSeq" id="WP_088018195.1">
    <property type="nucleotide sequence ID" value="NZ_CP020880.1"/>
</dbReference>
<dbReference type="EMBL" id="CP020880">
    <property type="protein sequence ID" value="ART76470.1"/>
    <property type="molecule type" value="Genomic_DNA"/>
</dbReference>
<dbReference type="InterPro" id="IPR019618">
    <property type="entry name" value="Spore_germination_GerPA"/>
</dbReference>
<dbReference type="KEGG" id="bhk:B4U37_10635"/>
<proteinExistence type="predicted"/>
<name>A0A1Y0CMD3_9BACI</name>